<comment type="caution">
    <text evidence="1">The sequence shown here is derived from an EMBL/GenBank/DDBJ whole genome shotgun (WGS) entry which is preliminary data.</text>
</comment>
<proteinExistence type="predicted"/>
<sequence>MDWAQMMVFDAAGPSYFAYSHEGVLDDGTRGKPSRGRDLCRKKSLYAALSYLLLNARLQRLYSSRAIAEHMMWHATHQTEEGSMCHPSDAEAWKHFDRIYPNFAEEPRNVQLGLRIESFAPHG</sequence>
<dbReference type="EMBL" id="JACGWJ010000001">
    <property type="protein sequence ID" value="KAL0440684.1"/>
    <property type="molecule type" value="Genomic_DNA"/>
</dbReference>
<dbReference type="PANTHER" id="PTHR10775:SF185">
    <property type="entry name" value="OS08G0208400 PROTEIN"/>
    <property type="match status" value="1"/>
</dbReference>
<gene>
    <name evidence="1" type="ORF">Sradi_0007300</name>
</gene>
<protein>
    <submittedName>
        <fullName evidence="1">Uncharacterized protein</fullName>
    </submittedName>
</protein>
<dbReference type="InterPro" id="IPR004242">
    <property type="entry name" value="Transposase_21"/>
</dbReference>
<reference evidence="1" key="1">
    <citation type="submission" date="2020-06" db="EMBL/GenBank/DDBJ databases">
        <authorList>
            <person name="Li T."/>
            <person name="Hu X."/>
            <person name="Zhang T."/>
            <person name="Song X."/>
            <person name="Zhang H."/>
            <person name="Dai N."/>
            <person name="Sheng W."/>
            <person name="Hou X."/>
            <person name="Wei L."/>
        </authorList>
    </citation>
    <scope>NUCLEOTIDE SEQUENCE</scope>
    <source>
        <strain evidence="1">G02</strain>
        <tissue evidence="1">Leaf</tissue>
    </source>
</reference>
<organism evidence="1">
    <name type="scientific">Sesamum radiatum</name>
    <name type="common">Black benniseed</name>
    <dbReference type="NCBI Taxonomy" id="300843"/>
    <lineage>
        <taxon>Eukaryota</taxon>
        <taxon>Viridiplantae</taxon>
        <taxon>Streptophyta</taxon>
        <taxon>Embryophyta</taxon>
        <taxon>Tracheophyta</taxon>
        <taxon>Spermatophyta</taxon>
        <taxon>Magnoliopsida</taxon>
        <taxon>eudicotyledons</taxon>
        <taxon>Gunneridae</taxon>
        <taxon>Pentapetalae</taxon>
        <taxon>asterids</taxon>
        <taxon>lamiids</taxon>
        <taxon>Lamiales</taxon>
        <taxon>Pedaliaceae</taxon>
        <taxon>Sesamum</taxon>
    </lineage>
</organism>
<evidence type="ECO:0000313" key="1">
    <source>
        <dbReference type="EMBL" id="KAL0440684.1"/>
    </source>
</evidence>
<reference evidence="1" key="2">
    <citation type="journal article" date="2024" name="Plant">
        <title>Genomic evolution and insights into agronomic trait innovations of Sesamum species.</title>
        <authorList>
            <person name="Miao H."/>
            <person name="Wang L."/>
            <person name="Qu L."/>
            <person name="Liu H."/>
            <person name="Sun Y."/>
            <person name="Le M."/>
            <person name="Wang Q."/>
            <person name="Wei S."/>
            <person name="Zheng Y."/>
            <person name="Lin W."/>
            <person name="Duan Y."/>
            <person name="Cao H."/>
            <person name="Xiong S."/>
            <person name="Wang X."/>
            <person name="Wei L."/>
            <person name="Li C."/>
            <person name="Ma Q."/>
            <person name="Ju M."/>
            <person name="Zhao R."/>
            <person name="Li G."/>
            <person name="Mu C."/>
            <person name="Tian Q."/>
            <person name="Mei H."/>
            <person name="Zhang T."/>
            <person name="Gao T."/>
            <person name="Zhang H."/>
        </authorList>
    </citation>
    <scope>NUCLEOTIDE SEQUENCE</scope>
    <source>
        <strain evidence="1">G02</strain>
    </source>
</reference>
<accession>A0AAW2WHX2</accession>
<dbReference type="AlphaFoldDB" id="A0AAW2WHX2"/>
<name>A0AAW2WHX2_SESRA</name>
<dbReference type="Pfam" id="PF02992">
    <property type="entry name" value="Transposase_21"/>
    <property type="match status" value="1"/>
</dbReference>
<dbReference type="PANTHER" id="PTHR10775">
    <property type="entry name" value="OS08G0208400 PROTEIN"/>
    <property type="match status" value="1"/>
</dbReference>